<keyword evidence="6" id="KW-0539">Nucleus</keyword>
<protein>
    <recommendedName>
        <fullName evidence="4">Centromere protein O</fullName>
    </recommendedName>
</protein>
<evidence type="ECO:0000256" key="5">
    <source>
        <dbReference type="ARBA" id="ARBA00022454"/>
    </source>
</evidence>
<reference evidence="9" key="3">
    <citation type="submission" date="2025-09" db="UniProtKB">
        <authorList>
            <consortium name="Ensembl"/>
        </authorList>
    </citation>
    <scope>IDENTIFICATION</scope>
</reference>
<comment type="subcellular location">
    <subcellularLocation>
        <location evidence="2">Chromosome</location>
        <location evidence="2">Centromere</location>
    </subcellularLocation>
    <subcellularLocation>
        <location evidence="1">Nucleus</location>
    </subcellularLocation>
</comment>
<evidence type="ECO:0000256" key="6">
    <source>
        <dbReference type="ARBA" id="ARBA00023242"/>
    </source>
</evidence>
<dbReference type="Ensembl" id="ENSENLT00000055615.1">
    <property type="protein sequence ID" value="ENSENLP00000054328.1"/>
    <property type="gene ID" value="ENSENLG00000022636.1"/>
</dbReference>
<comment type="similarity">
    <text evidence="3">Belongs to the CENP-O/MCM21 family.</text>
</comment>
<dbReference type="CDD" id="cd23836">
    <property type="entry name" value="DRWD-C_CENP-O"/>
    <property type="match status" value="1"/>
</dbReference>
<evidence type="ECO:0000256" key="1">
    <source>
        <dbReference type="ARBA" id="ARBA00004123"/>
    </source>
</evidence>
<evidence type="ECO:0000256" key="7">
    <source>
        <dbReference type="ARBA" id="ARBA00023328"/>
    </source>
</evidence>
<dbReference type="PANTHER" id="PTHR14582">
    <property type="entry name" value="INNER KINETOCHORE SUBUNIT MAL2"/>
    <property type="match status" value="1"/>
</dbReference>
<dbReference type="GO" id="GO:0031511">
    <property type="term" value="C:Mis6-Sim4 complex"/>
    <property type="evidence" value="ECO:0007669"/>
    <property type="project" value="TreeGrafter"/>
</dbReference>
<accession>A0A665XD56</accession>
<dbReference type="GO" id="GO:0005634">
    <property type="term" value="C:nucleus"/>
    <property type="evidence" value="ECO:0007669"/>
    <property type="project" value="UniProtKB-SubCell"/>
</dbReference>
<evidence type="ECO:0000256" key="2">
    <source>
        <dbReference type="ARBA" id="ARBA00004584"/>
    </source>
</evidence>
<reference evidence="9" key="2">
    <citation type="submission" date="2025-08" db="UniProtKB">
        <authorList>
            <consortium name="Ensembl"/>
        </authorList>
    </citation>
    <scope>IDENTIFICATION</scope>
</reference>
<keyword evidence="7" id="KW-0137">Centromere</keyword>
<dbReference type="InParanoid" id="A0A665XD56"/>
<dbReference type="Proteomes" id="UP000472264">
    <property type="component" value="Chromosome 22"/>
</dbReference>
<evidence type="ECO:0000256" key="8">
    <source>
        <dbReference type="SAM" id="Coils"/>
    </source>
</evidence>
<organism evidence="9 10">
    <name type="scientific">Echeneis naucrates</name>
    <name type="common">Live sharksucker</name>
    <dbReference type="NCBI Taxonomy" id="173247"/>
    <lineage>
        <taxon>Eukaryota</taxon>
        <taxon>Metazoa</taxon>
        <taxon>Chordata</taxon>
        <taxon>Craniata</taxon>
        <taxon>Vertebrata</taxon>
        <taxon>Euteleostomi</taxon>
        <taxon>Actinopterygii</taxon>
        <taxon>Neopterygii</taxon>
        <taxon>Teleostei</taxon>
        <taxon>Neoteleostei</taxon>
        <taxon>Acanthomorphata</taxon>
        <taxon>Carangaria</taxon>
        <taxon>Carangiformes</taxon>
        <taxon>Echeneidae</taxon>
        <taxon>Echeneis</taxon>
    </lineage>
</organism>
<reference evidence="9" key="1">
    <citation type="submission" date="2021-04" db="EMBL/GenBank/DDBJ databases">
        <authorList>
            <consortium name="Wellcome Sanger Institute Data Sharing"/>
        </authorList>
    </citation>
    <scope>NUCLEOTIDE SEQUENCE [LARGE SCALE GENOMIC DNA]</scope>
</reference>
<dbReference type="GeneID" id="115035402"/>
<dbReference type="CTD" id="79172"/>
<proteinExistence type="inferred from homology"/>
<name>A0A665XD56_ECHNA</name>
<dbReference type="InterPro" id="IPR018464">
    <property type="entry name" value="CENP-O"/>
</dbReference>
<evidence type="ECO:0000256" key="4">
    <source>
        <dbReference type="ARBA" id="ARBA00016395"/>
    </source>
</evidence>
<dbReference type="PANTHER" id="PTHR14582:SF1">
    <property type="entry name" value="CENTROMERE PROTEIN O"/>
    <property type="match status" value="1"/>
</dbReference>
<dbReference type="OMA" id="HENLFFM"/>
<keyword evidence="10" id="KW-1185">Reference proteome</keyword>
<feature type="coiled-coil region" evidence="8">
    <location>
        <begin position="18"/>
        <end position="55"/>
    </location>
</feature>
<dbReference type="AlphaFoldDB" id="A0A665XD56"/>
<evidence type="ECO:0000256" key="3">
    <source>
        <dbReference type="ARBA" id="ARBA00007321"/>
    </source>
</evidence>
<evidence type="ECO:0000313" key="9">
    <source>
        <dbReference type="Ensembl" id="ENSENLP00000054328.1"/>
    </source>
</evidence>
<sequence length="273" mass="31473">MEIRARSRKVQPHQRGRVKQLEAEAEELRLQRKRLKAENQTLETLKKLRTSMNKQCTDEEVMQMEEDSEDSQLLQLMARHTQLTDLLQAHHLIGGYDIIKTRQGKGVCVSVATNYEGVYLDTYNLEIDLKPKLRISRHNIPPFIPLNSLTEQCNLQSHFRVFLDTLSCHLNAFTGRKQQLKLVKEQQKSVEVMESNVLCSLLVLMLTVSKGKPLVLCTLEYADHTSCLPTRVHFECEDKQLPDSPEWKKNCSLLIKTPVHKALMTMKTMGHIV</sequence>
<keyword evidence="8" id="KW-0175">Coiled coil</keyword>
<dbReference type="RefSeq" id="XP_029349042.1">
    <property type="nucleotide sequence ID" value="XM_029493182.1"/>
</dbReference>
<evidence type="ECO:0000313" key="10">
    <source>
        <dbReference type="Proteomes" id="UP000472264"/>
    </source>
</evidence>
<dbReference type="CDD" id="cd23835">
    <property type="entry name" value="DRWD-N_CENP-O"/>
    <property type="match status" value="1"/>
</dbReference>
<keyword evidence="5" id="KW-0158">Chromosome</keyword>
<gene>
    <name evidence="9" type="primary">cenpo</name>
</gene>